<dbReference type="Pfam" id="PF10419">
    <property type="entry name" value="TFIIIC_sub6"/>
    <property type="match status" value="1"/>
</dbReference>
<dbReference type="InterPro" id="IPR019481">
    <property type="entry name" value="TFIIIC_triple_barrel"/>
</dbReference>
<dbReference type="GO" id="GO:0000127">
    <property type="term" value="C:transcription factor TFIIIC complex"/>
    <property type="evidence" value="ECO:0007669"/>
    <property type="project" value="TreeGrafter"/>
</dbReference>
<dbReference type="InterPro" id="IPR042771">
    <property type="entry name" value="GTF3C6-like"/>
</dbReference>
<dbReference type="PANTHER" id="PTHR21860">
    <property type="entry name" value="TRANSCRIPTION INITIATION FACTOR IIIC TFIIIC , POLYPEPTIDE 6-RELATED"/>
    <property type="match status" value="1"/>
</dbReference>
<keyword evidence="3" id="KW-1185">Reference proteome</keyword>
<dbReference type="AlphaFoldDB" id="A0A6J2TQN2"/>
<reference evidence="4" key="1">
    <citation type="submission" date="2025-08" db="UniProtKB">
        <authorList>
            <consortium name="RefSeq"/>
        </authorList>
    </citation>
    <scope>IDENTIFICATION</scope>
    <source>
        <strain evidence="4">11010-0011.00</strain>
        <tissue evidence="4">Whole body</tissue>
    </source>
</reference>
<organism evidence="3 4">
    <name type="scientific">Drosophila lebanonensis</name>
    <name type="common">Fruit fly</name>
    <name type="synonym">Scaptodrosophila lebanonensis</name>
    <dbReference type="NCBI Taxonomy" id="7225"/>
    <lineage>
        <taxon>Eukaryota</taxon>
        <taxon>Metazoa</taxon>
        <taxon>Ecdysozoa</taxon>
        <taxon>Arthropoda</taxon>
        <taxon>Hexapoda</taxon>
        <taxon>Insecta</taxon>
        <taxon>Pterygota</taxon>
        <taxon>Neoptera</taxon>
        <taxon>Endopterygota</taxon>
        <taxon>Diptera</taxon>
        <taxon>Brachycera</taxon>
        <taxon>Muscomorpha</taxon>
        <taxon>Ephydroidea</taxon>
        <taxon>Drosophilidae</taxon>
        <taxon>Scaptodrosophila</taxon>
    </lineage>
</organism>
<sequence length="153" mass="17474">MSDSDSDYEESEYILYADFKNHLAPQELKRENTAIKIIGIESENPVAEINGNIFKGNYDMAIGTNVFFQKDFDVVPGDPLFESTCRQQYKYVSTSTKVINFERIYIEKLPQEEEAVPQKTTNTQEGGQPADEPESLKLKINYKTAVKKFADEN</sequence>
<evidence type="ECO:0000259" key="2">
    <source>
        <dbReference type="Pfam" id="PF10419"/>
    </source>
</evidence>
<feature type="region of interest" description="Disordered" evidence="1">
    <location>
        <begin position="112"/>
        <end position="136"/>
    </location>
</feature>
<dbReference type="RefSeq" id="XP_030378981.1">
    <property type="nucleotide sequence ID" value="XM_030523121.1"/>
</dbReference>
<proteinExistence type="predicted"/>
<dbReference type="GO" id="GO:0006383">
    <property type="term" value="P:transcription by RNA polymerase III"/>
    <property type="evidence" value="ECO:0007669"/>
    <property type="project" value="InterPro"/>
</dbReference>
<evidence type="ECO:0000256" key="1">
    <source>
        <dbReference type="SAM" id="MobiDB-lite"/>
    </source>
</evidence>
<dbReference type="Proteomes" id="UP000504634">
    <property type="component" value="Unplaced"/>
</dbReference>
<dbReference type="OrthoDB" id="1877767at2759"/>
<feature type="domain" description="Transcription factor TFIIIC triple barrel" evidence="2">
    <location>
        <begin position="9"/>
        <end position="106"/>
    </location>
</feature>
<accession>A0A6J2TQN2</accession>
<protein>
    <submittedName>
        <fullName evidence="4">Uncharacterized protein LOC115627452</fullName>
    </submittedName>
</protein>
<evidence type="ECO:0000313" key="4">
    <source>
        <dbReference type="RefSeq" id="XP_030378981.1"/>
    </source>
</evidence>
<dbReference type="GeneID" id="115627452"/>
<name>A0A6J2TQN2_DROLE</name>
<evidence type="ECO:0000313" key="3">
    <source>
        <dbReference type="Proteomes" id="UP000504634"/>
    </source>
</evidence>
<dbReference type="Gene3D" id="2.60.40.4370">
    <property type="match status" value="1"/>
</dbReference>
<gene>
    <name evidence="4" type="primary">LOC115627452</name>
</gene>
<dbReference type="PANTHER" id="PTHR21860:SF2">
    <property type="entry name" value="GENERAL TRANSCRIPTION FACTOR 3C POLYPEPTIDE 6"/>
    <property type="match status" value="1"/>
</dbReference>